<accession>A0A9N9AUL1</accession>
<dbReference type="GO" id="GO:0005096">
    <property type="term" value="F:GTPase activator activity"/>
    <property type="evidence" value="ECO:0007669"/>
    <property type="project" value="InterPro"/>
</dbReference>
<dbReference type="PRINTS" id="PR00405">
    <property type="entry name" value="REVINTRACTNG"/>
</dbReference>
<dbReference type="Pfam" id="PF00169">
    <property type="entry name" value="PH"/>
    <property type="match status" value="1"/>
</dbReference>
<evidence type="ECO:0000313" key="9">
    <source>
        <dbReference type="Proteomes" id="UP000789739"/>
    </source>
</evidence>
<feature type="compositionally biased region" description="Polar residues" evidence="5">
    <location>
        <begin position="241"/>
        <end position="260"/>
    </location>
</feature>
<dbReference type="InterPro" id="IPR038508">
    <property type="entry name" value="ArfGAP_dom_sf"/>
</dbReference>
<dbReference type="SUPFAM" id="SSF50729">
    <property type="entry name" value="PH domain-like"/>
    <property type="match status" value="1"/>
</dbReference>
<dbReference type="PANTHER" id="PTHR23180:SF160">
    <property type="entry name" value="ADP-RIBOSYLATION FACTOR GTPASE-ACTIVATING PROTEIN EFFECTOR PROTEIN 1"/>
    <property type="match status" value="1"/>
</dbReference>
<feature type="compositionally biased region" description="Low complexity" evidence="5">
    <location>
        <begin position="888"/>
        <end position="899"/>
    </location>
</feature>
<proteinExistence type="predicted"/>
<evidence type="ECO:0000256" key="2">
    <source>
        <dbReference type="ARBA" id="ARBA00022771"/>
    </source>
</evidence>
<dbReference type="InterPro" id="IPR037278">
    <property type="entry name" value="ARFGAP/RecO"/>
</dbReference>
<keyword evidence="2 4" id="KW-0863">Zinc-finger</keyword>
<dbReference type="InterPro" id="IPR001164">
    <property type="entry name" value="ArfGAP_dom"/>
</dbReference>
<evidence type="ECO:0000256" key="5">
    <source>
        <dbReference type="SAM" id="MobiDB-lite"/>
    </source>
</evidence>
<feature type="domain" description="PH" evidence="6">
    <location>
        <begin position="593"/>
        <end position="699"/>
    </location>
</feature>
<dbReference type="InterPro" id="IPR045258">
    <property type="entry name" value="ACAP1/2/3-like"/>
</dbReference>
<dbReference type="PROSITE" id="PS50003">
    <property type="entry name" value="PH_DOMAIN"/>
    <property type="match status" value="1"/>
</dbReference>
<dbReference type="SUPFAM" id="SSF103657">
    <property type="entry name" value="BAR/IMD domain-like"/>
    <property type="match status" value="1"/>
</dbReference>
<dbReference type="GO" id="GO:0005737">
    <property type="term" value="C:cytoplasm"/>
    <property type="evidence" value="ECO:0007669"/>
    <property type="project" value="InterPro"/>
</dbReference>
<feature type="compositionally biased region" description="Polar residues" evidence="5">
    <location>
        <begin position="714"/>
        <end position="723"/>
    </location>
</feature>
<name>A0A9N9AUL1_9GLOM</name>
<dbReference type="AlphaFoldDB" id="A0A9N9AUL1"/>
<sequence length="1169" mass="130205">MGNVGSSLNEHPALYTSNPERFRITEIIVSNSSSDPYITFPVSSNKVVAVSNTSDLLEFAQDPDAQEISFSQLLPKFVKDKHLKLTFKFSIGSADGDKNEVKGLTFINVANEKELVRILTVEFNDDPNLHKHPNVALVGNFETDGTKPTEHEWTWKWAAPQTMDEIHNGWRNYCCFVEYDAKENAFLTLSSFTFWVAETVRFSFHRHSKSSSSLDGLSHFASSPSSSLLNNYNTWSPGMTRIIRTSSPENPPQQASNLSMLTVGSTSTSVSGSGRRTSDDLIRQHEPEDGPLFRATLTAFEKKTGSLRHHIKRIMKTAANNHEALQGMAEADDEFISALKAAAAAHPQAFQPILENYLDEAMKMISTNRETYTRTIQVLLIEPLRKLYENDIKVADAKKKAFDEESRDYYQFLSKYLSIKPDSAKEKKKLESDSKYQNKRKNFELKRFDYHAYMQDLHGGRKDQEILYHLTNFAEKQLNFYQQTTAGLLSLKPNLDKLTADVAETAKEMHLMRKEREERRRALEQRSNTIPPEPLHDGDMSIANNANVLANDSISDSVENGPSLAGSPPTGQNKFRGIRDLEQHDAELASAAGRRKEGFLFATPRATQHGAVDQLAKNTWHKYWCVLAEGQLREYSNWKKQLETHNEPINLRFATVKEARGADRRFCFEVITPQYRRIYQATSAEDMASWMAVISNAIESLLNGTSSCRDLNQIVPNESNSPEPSKKKQIKRRGTLSSLAEKRRFDLRKGQSFGVNMNGSYSFNLSGQQEAEDETTKSVAEIIKNTDPANCICADCGSKKTEWCSINLGVILCIECSGIHRSLGTHVSKIRSLTLDTTSYTPDLVELIKRLGNARSNEIWEATLKAPEKKSSGVPTPPPKNDGVQSLPPNNASSSAPSNTDSEWEDLINAFSISQAKKLPPLPKPTGTDSRAQKQKFIVAKYVDRSYVDFSLVDEDRTATDMLFEAVKENDIPRAMQAIALRADFNTARRFEVEEDHGLKTPLLLSLLHIDDSRAIRSNGKLVFPMAELLLQNGALAEHALVDDLEEALGLGNQTSVRASTKSVGEWAAEVMGDLKRSKTTLETVQASGNDAAIRYLTPKVLARGTSAPSNGNTAQVVTTSTGGVVGGTALEKRTPSNLTRSLSMSTYDQQLCETTVSITKEIQGTHVS</sequence>
<dbReference type="InterPro" id="IPR027267">
    <property type="entry name" value="AH/BAR_dom_sf"/>
</dbReference>
<dbReference type="Gene3D" id="2.30.29.30">
    <property type="entry name" value="Pleckstrin-homology domain (PH domain)/Phosphotyrosine-binding domain (PTB)"/>
    <property type="match status" value="1"/>
</dbReference>
<evidence type="ECO:0000313" key="8">
    <source>
        <dbReference type="EMBL" id="CAG8540732.1"/>
    </source>
</evidence>
<feature type="region of interest" description="Disordered" evidence="5">
    <location>
        <begin position="553"/>
        <end position="575"/>
    </location>
</feature>
<dbReference type="Gene3D" id="1.10.220.150">
    <property type="entry name" value="Arf GTPase activating protein"/>
    <property type="match status" value="1"/>
</dbReference>
<dbReference type="SMART" id="SM00105">
    <property type="entry name" value="ArfGap"/>
    <property type="match status" value="1"/>
</dbReference>
<dbReference type="InterPro" id="IPR001849">
    <property type="entry name" value="PH_domain"/>
</dbReference>
<feature type="region of interest" description="Disordered" evidence="5">
    <location>
        <begin position="241"/>
        <end position="286"/>
    </location>
</feature>
<evidence type="ECO:0000256" key="1">
    <source>
        <dbReference type="ARBA" id="ARBA00022723"/>
    </source>
</evidence>
<feature type="compositionally biased region" description="Basic and acidic residues" evidence="5">
    <location>
        <begin position="513"/>
        <end position="524"/>
    </location>
</feature>
<dbReference type="EMBL" id="CAJVPI010000483">
    <property type="protein sequence ID" value="CAG8540732.1"/>
    <property type="molecule type" value="Genomic_DNA"/>
</dbReference>
<evidence type="ECO:0000256" key="4">
    <source>
        <dbReference type="PROSITE-ProRule" id="PRU00288"/>
    </source>
</evidence>
<feature type="region of interest" description="Disordered" evidence="5">
    <location>
        <begin position="714"/>
        <end position="735"/>
    </location>
</feature>
<dbReference type="Pfam" id="PF16746">
    <property type="entry name" value="BAR_3"/>
    <property type="match status" value="1"/>
</dbReference>
<reference evidence="8" key="1">
    <citation type="submission" date="2021-06" db="EMBL/GenBank/DDBJ databases">
        <authorList>
            <person name="Kallberg Y."/>
            <person name="Tangrot J."/>
            <person name="Rosling A."/>
        </authorList>
    </citation>
    <scope>NUCLEOTIDE SEQUENCE</scope>
    <source>
        <strain evidence="8">BR232B</strain>
    </source>
</reference>
<dbReference type="OrthoDB" id="10266696at2759"/>
<keyword evidence="1" id="KW-0479">Metal-binding</keyword>
<evidence type="ECO:0000259" key="6">
    <source>
        <dbReference type="PROSITE" id="PS50003"/>
    </source>
</evidence>
<dbReference type="Gene3D" id="1.20.1270.60">
    <property type="entry name" value="Arfaptin homology (AH) domain/BAR domain"/>
    <property type="match status" value="1"/>
</dbReference>
<feature type="compositionally biased region" description="Low complexity" evidence="5">
    <location>
        <begin position="262"/>
        <end position="275"/>
    </location>
</feature>
<dbReference type="PANTHER" id="PTHR23180">
    <property type="entry name" value="CENTAURIN/ARF"/>
    <property type="match status" value="1"/>
</dbReference>
<organism evidence="8 9">
    <name type="scientific">Paraglomus brasilianum</name>
    <dbReference type="NCBI Taxonomy" id="144538"/>
    <lineage>
        <taxon>Eukaryota</taxon>
        <taxon>Fungi</taxon>
        <taxon>Fungi incertae sedis</taxon>
        <taxon>Mucoromycota</taxon>
        <taxon>Glomeromycotina</taxon>
        <taxon>Glomeromycetes</taxon>
        <taxon>Paraglomerales</taxon>
        <taxon>Paraglomeraceae</taxon>
        <taxon>Paraglomus</taxon>
    </lineage>
</organism>
<evidence type="ECO:0000256" key="3">
    <source>
        <dbReference type="ARBA" id="ARBA00022833"/>
    </source>
</evidence>
<protein>
    <submittedName>
        <fullName evidence="8">7043_t:CDS:1</fullName>
    </submittedName>
</protein>
<dbReference type="InterPro" id="IPR011993">
    <property type="entry name" value="PH-like_dom_sf"/>
</dbReference>
<dbReference type="Proteomes" id="UP000789739">
    <property type="component" value="Unassembled WGS sequence"/>
</dbReference>
<gene>
    <name evidence="8" type="ORF">PBRASI_LOCUS4573</name>
</gene>
<feature type="domain" description="Arf-GAP" evidence="7">
    <location>
        <begin position="777"/>
        <end position="955"/>
    </location>
</feature>
<feature type="region of interest" description="Disordered" evidence="5">
    <location>
        <begin position="863"/>
        <end position="901"/>
    </location>
</feature>
<dbReference type="FunFam" id="2.30.29.30:FF:000252">
    <property type="entry name" value="ARF GTPase activator (Csx2)"/>
    <property type="match status" value="1"/>
</dbReference>
<dbReference type="SMART" id="SM00233">
    <property type="entry name" value="PH"/>
    <property type="match status" value="1"/>
</dbReference>
<evidence type="ECO:0000259" key="7">
    <source>
        <dbReference type="PROSITE" id="PS50115"/>
    </source>
</evidence>
<comment type="caution">
    <text evidence="8">The sequence shown here is derived from an EMBL/GenBank/DDBJ whole genome shotgun (WGS) entry which is preliminary data.</text>
</comment>
<dbReference type="SUPFAM" id="SSF57863">
    <property type="entry name" value="ArfGap/RecO-like zinc finger"/>
    <property type="match status" value="1"/>
</dbReference>
<dbReference type="Pfam" id="PF01412">
    <property type="entry name" value="ArfGap"/>
    <property type="match status" value="1"/>
</dbReference>
<dbReference type="InterPro" id="IPR004148">
    <property type="entry name" value="BAR_dom"/>
</dbReference>
<keyword evidence="9" id="KW-1185">Reference proteome</keyword>
<dbReference type="CDD" id="cd08204">
    <property type="entry name" value="ArfGap"/>
    <property type="match status" value="1"/>
</dbReference>
<keyword evidence="3" id="KW-0862">Zinc</keyword>
<dbReference type="GO" id="GO:0008270">
    <property type="term" value="F:zinc ion binding"/>
    <property type="evidence" value="ECO:0007669"/>
    <property type="project" value="UniProtKB-KW"/>
</dbReference>
<feature type="compositionally biased region" description="Basic and acidic residues" evidence="5">
    <location>
        <begin position="276"/>
        <end position="286"/>
    </location>
</feature>
<dbReference type="CDD" id="cd07608">
    <property type="entry name" value="BAR_ArfGAP_fungi"/>
    <property type="match status" value="1"/>
</dbReference>
<feature type="region of interest" description="Disordered" evidence="5">
    <location>
        <begin position="513"/>
        <end position="541"/>
    </location>
</feature>
<dbReference type="PROSITE" id="PS50115">
    <property type="entry name" value="ARFGAP"/>
    <property type="match status" value="1"/>
</dbReference>